<accession>A0A366LDG6</accession>
<dbReference type="RefSeq" id="WP_113947000.1">
    <property type="nucleotide sequence ID" value="NZ_QNQU01000001.1"/>
</dbReference>
<sequence>MAKLDELKKNLKRGHVYRRDELTQWSNAIDRHLNTLVNDGTLQKLSQGVYYYPKETVFGNTPPEDDTLVRKFLKDDRFLLTSPNSYNSLGVGTTQLYNKRIVYNHKRHGTFMLGNRKFDFQMKPHFPAKATPEFLLVDLVNNLDKLAEDKQAILNNVLNKVQQMDQVKLKRSVNSYGNIKAKKFFKPALQLSDN</sequence>
<proteinExistence type="predicted"/>
<dbReference type="OrthoDB" id="9798200at2"/>
<evidence type="ECO:0008006" key="3">
    <source>
        <dbReference type="Google" id="ProtNLM"/>
    </source>
</evidence>
<dbReference type="EMBL" id="QNQU01000001">
    <property type="protein sequence ID" value="RBQ11921.1"/>
    <property type="molecule type" value="Genomic_DNA"/>
</dbReference>
<organism evidence="1 2">
    <name type="scientific">Pedobacter miscanthi</name>
    <dbReference type="NCBI Taxonomy" id="2259170"/>
    <lineage>
        <taxon>Bacteria</taxon>
        <taxon>Pseudomonadati</taxon>
        <taxon>Bacteroidota</taxon>
        <taxon>Sphingobacteriia</taxon>
        <taxon>Sphingobacteriales</taxon>
        <taxon>Sphingobacteriaceae</taxon>
        <taxon>Pedobacter</taxon>
    </lineage>
</organism>
<protein>
    <recommendedName>
        <fullName evidence="3">Type IV toxin-antitoxin system AbiEi family antitoxin domain-containing protein</fullName>
    </recommendedName>
</protein>
<keyword evidence="2" id="KW-1185">Reference proteome</keyword>
<name>A0A366LDG6_9SPHI</name>
<dbReference type="AlphaFoldDB" id="A0A366LDG6"/>
<evidence type="ECO:0000313" key="2">
    <source>
        <dbReference type="Proteomes" id="UP000252081"/>
    </source>
</evidence>
<dbReference type="InterPro" id="IPR045738">
    <property type="entry name" value="DUF6088"/>
</dbReference>
<dbReference type="Pfam" id="PF19570">
    <property type="entry name" value="DUF6088"/>
    <property type="match status" value="1"/>
</dbReference>
<dbReference type="Proteomes" id="UP000252081">
    <property type="component" value="Unassembled WGS sequence"/>
</dbReference>
<evidence type="ECO:0000313" key="1">
    <source>
        <dbReference type="EMBL" id="RBQ11921.1"/>
    </source>
</evidence>
<reference evidence="1 2" key="1">
    <citation type="submission" date="2018-07" db="EMBL/GenBank/DDBJ databases">
        <title>A draft genome of a endophytic bacteria, a new species of Pedobacter.</title>
        <authorList>
            <person name="Zhang Z.D."/>
            <person name="Chen Z.J."/>
        </authorList>
    </citation>
    <scope>NUCLEOTIDE SEQUENCE [LARGE SCALE GENOMIC DNA]</scope>
    <source>
        <strain evidence="1 2">RS10</strain>
    </source>
</reference>
<comment type="caution">
    <text evidence="1">The sequence shown here is derived from an EMBL/GenBank/DDBJ whole genome shotgun (WGS) entry which is preliminary data.</text>
</comment>
<gene>
    <name evidence="1" type="ORF">DRW42_01225</name>
</gene>